<dbReference type="EMBL" id="NGFO01000001">
    <property type="protein sequence ID" value="OUC80979.1"/>
    <property type="molecule type" value="Genomic_DNA"/>
</dbReference>
<reference evidence="3 4" key="1">
    <citation type="submission" date="2017-05" db="EMBL/GenBank/DDBJ databases">
        <title>Biotechnological potential of actinobacteria isolated from South African environments.</title>
        <authorList>
            <person name="Le Roes-Hill M."/>
            <person name="Prins A."/>
            <person name="Durrell K.A."/>
        </authorList>
    </citation>
    <scope>NUCLEOTIDE SEQUENCE [LARGE SCALE GENOMIC DNA]</scope>
    <source>
        <strain evidence="3">BS2</strain>
    </source>
</reference>
<name>A0A2C9ZJQ4_9ACTN</name>
<dbReference type="STRING" id="417102.CA982_01095"/>
<sequence length="104" mass="10858">MSTNAPKRLSRYAFWGAVGGFILGGALSVRSLFVNPPIYGGPSYQLGFALGIVIVALVLAAIGALVGVLIGLLAHRRYDATAHSHNDLHHPVGTTNNPPKRGDG</sequence>
<evidence type="ECO:0000313" key="4">
    <source>
        <dbReference type="Proteomes" id="UP000194632"/>
    </source>
</evidence>
<dbReference type="RefSeq" id="WP_086533489.1">
    <property type="nucleotide sequence ID" value="NZ_NGFO01000001.1"/>
</dbReference>
<keyword evidence="2" id="KW-0472">Membrane</keyword>
<gene>
    <name evidence="3" type="ORF">CA982_01095</name>
</gene>
<evidence type="ECO:0000256" key="1">
    <source>
        <dbReference type="SAM" id="MobiDB-lite"/>
    </source>
</evidence>
<dbReference type="AlphaFoldDB" id="A0A2C9ZJQ4"/>
<keyword evidence="2" id="KW-0812">Transmembrane</keyword>
<feature type="region of interest" description="Disordered" evidence="1">
    <location>
        <begin position="84"/>
        <end position="104"/>
    </location>
</feature>
<protein>
    <submittedName>
        <fullName evidence="3">Uncharacterized protein</fullName>
    </submittedName>
</protein>
<evidence type="ECO:0000313" key="3">
    <source>
        <dbReference type="EMBL" id="OUC80979.1"/>
    </source>
</evidence>
<organism evidence="3 4">
    <name type="scientific">Gordonia lacunae</name>
    <dbReference type="NCBI Taxonomy" id="417102"/>
    <lineage>
        <taxon>Bacteria</taxon>
        <taxon>Bacillati</taxon>
        <taxon>Actinomycetota</taxon>
        <taxon>Actinomycetes</taxon>
        <taxon>Mycobacteriales</taxon>
        <taxon>Gordoniaceae</taxon>
        <taxon>Gordonia</taxon>
    </lineage>
</organism>
<evidence type="ECO:0000256" key="2">
    <source>
        <dbReference type="SAM" id="Phobius"/>
    </source>
</evidence>
<feature type="transmembrane region" description="Helical" evidence="2">
    <location>
        <begin position="46"/>
        <end position="74"/>
    </location>
</feature>
<keyword evidence="2" id="KW-1133">Transmembrane helix</keyword>
<proteinExistence type="predicted"/>
<keyword evidence="4" id="KW-1185">Reference proteome</keyword>
<accession>A0A2C9ZJQ4</accession>
<dbReference type="Proteomes" id="UP000194632">
    <property type="component" value="Unassembled WGS sequence"/>
</dbReference>
<comment type="caution">
    <text evidence="3">The sequence shown here is derived from an EMBL/GenBank/DDBJ whole genome shotgun (WGS) entry which is preliminary data.</text>
</comment>
<feature type="transmembrane region" description="Helical" evidence="2">
    <location>
        <begin position="12"/>
        <end position="34"/>
    </location>
</feature>